<keyword evidence="2" id="KW-1185">Reference proteome</keyword>
<protein>
    <submittedName>
        <fullName evidence="1">Uncharacterized protein</fullName>
    </submittedName>
</protein>
<dbReference type="Proteomes" id="UP000727407">
    <property type="component" value="Unassembled WGS sequence"/>
</dbReference>
<organism evidence="1 2">
    <name type="scientific">Clarias magur</name>
    <name type="common">Asian catfish</name>
    <name type="synonym">Macropteronotus magur</name>
    <dbReference type="NCBI Taxonomy" id="1594786"/>
    <lineage>
        <taxon>Eukaryota</taxon>
        <taxon>Metazoa</taxon>
        <taxon>Chordata</taxon>
        <taxon>Craniata</taxon>
        <taxon>Vertebrata</taxon>
        <taxon>Euteleostomi</taxon>
        <taxon>Actinopterygii</taxon>
        <taxon>Neopterygii</taxon>
        <taxon>Teleostei</taxon>
        <taxon>Ostariophysi</taxon>
        <taxon>Siluriformes</taxon>
        <taxon>Clariidae</taxon>
        <taxon>Clarias</taxon>
    </lineage>
</organism>
<evidence type="ECO:0000313" key="1">
    <source>
        <dbReference type="EMBL" id="KAF5889193.1"/>
    </source>
</evidence>
<evidence type="ECO:0000313" key="2">
    <source>
        <dbReference type="Proteomes" id="UP000727407"/>
    </source>
</evidence>
<gene>
    <name evidence="1" type="ORF">DAT39_021106</name>
</gene>
<comment type="caution">
    <text evidence="1">The sequence shown here is derived from an EMBL/GenBank/DDBJ whole genome shotgun (WGS) entry which is preliminary data.</text>
</comment>
<sequence>MLYHKPSIRLVRCYLTISRTGRTSALRRISGRDFSLVEHAVSFVYILSMNTEGLEH</sequence>
<dbReference type="AlphaFoldDB" id="A0A8J4T755"/>
<name>A0A8J4T755_CLAMG</name>
<dbReference type="EMBL" id="QNUK01000849">
    <property type="protein sequence ID" value="KAF5889193.1"/>
    <property type="molecule type" value="Genomic_DNA"/>
</dbReference>
<accession>A0A8J4T755</accession>
<proteinExistence type="predicted"/>
<reference evidence="1" key="1">
    <citation type="submission" date="2020-07" db="EMBL/GenBank/DDBJ databases">
        <title>Clarias magur genome sequencing, assembly and annotation.</title>
        <authorList>
            <person name="Kushwaha B."/>
            <person name="Kumar R."/>
            <person name="Das P."/>
            <person name="Joshi C.G."/>
            <person name="Kumar D."/>
            <person name="Nagpure N.S."/>
            <person name="Pandey M."/>
            <person name="Agarwal S."/>
            <person name="Srivastava S."/>
            <person name="Singh M."/>
            <person name="Sahoo L."/>
            <person name="Jayasankar P."/>
            <person name="Meher P.K."/>
            <person name="Koringa P.G."/>
            <person name="Iquebal M.A."/>
            <person name="Das S.P."/>
            <person name="Bit A."/>
            <person name="Patnaik S."/>
            <person name="Patel N."/>
            <person name="Shah T.M."/>
            <person name="Hinsu A."/>
            <person name="Jena J.K."/>
        </authorList>
    </citation>
    <scope>NUCLEOTIDE SEQUENCE</scope>
    <source>
        <strain evidence="1">CIFAMagur01</strain>
        <tissue evidence="1">Testis</tissue>
    </source>
</reference>